<accession>A0A4D4JHP5</accession>
<dbReference type="InterPro" id="IPR023849">
    <property type="entry name" value="TQXA_dom"/>
</dbReference>
<dbReference type="NCBIfam" id="TIGR03934">
    <property type="entry name" value="TQXA_dom"/>
    <property type="match status" value="1"/>
</dbReference>
<dbReference type="Pfam" id="PF08341">
    <property type="entry name" value="TED"/>
    <property type="match status" value="1"/>
</dbReference>
<evidence type="ECO:0000256" key="1">
    <source>
        <dbReference type="SAM" id="Phobius"/>
    </source>
</evidence>
<sequence>MASRFQLRIGAAILGASAALLATALPASAETHAHVDERGDVRGLMVNVVRADHRSETVPTTLIGLQVDGGDKTIQTYCVELSVSTKNGADMAEVPWNKYPDEHSPFFTNASKVNWILQNSYPAVQPTDLAGKVAALNGKNVTKEEAIAATQAAIWHYSDGADLDADKPVDRAPADVQGVVKALYTYLTGPANTGIKDEAKPSLDVSPKELSGKTGDKIGPFTIQTTAQAVQLTKSLPAGAELVDRDGNAVKDVQNGSQVFVKVPADARPAQGGFTVSATARLEKGRLFVGDGVKTQSLIVAAPVEVSVKASATAKWVAAPATVPTSTSATPTTTTTVPATPTTTTTPAAVVAGNTNKLANTGASVLGPVIAGVVLLGAGVGALLLQRRRKRA</sequence>
<gene>
    <name evidence="4" type="ORF">GTS_50560</name>
</gene>
<dbReference type="Gene3D" id="1.10.150.480">
    <property type="match status" value="1"/>
</dbReference>
<keyword evidence="1" id="KW-0812">Transmembrane</keyword>
<keyword evidence="5" id="KW-1185">Reference proteome</keyword>
<evidence type="ECO:0000256" key="2">
    <source>
        <dbReference type="SAM" id="SignalP"/>
    </source>
</evidence>
<feature type="domain" description="Thioester" evidence="3">
    <location>
        <begin position="76"/>
        <end position="193"/>
    </location>
</feature>
<feature type="signal peptide" evidence="2">
    <location>
        <begin position="1"/>
        <end position="29"/>
    </location>
</feature>
<comment type="caution">
    <text evidence="4">The sequence shown here is derived from an EMBL/GenBank/DDBJ whole genome shotgun (WGS) entry which is preliminary data.</text>
</comment>
<evidence type="ECO:0000259" key="3">
    <source>
        <dbReference type="Pfam" id="PF08341"/>
    </source>
</evidence>
<keyword evidence="1" id="KW-1133">Transmembrane helix</keyword>
<dbReference type="RefSeq" id="WP_192909735.1">
    <property type="nucleotide sequence ID" value="NZ_BJFL01000042.1"/>
</dbReference>
<reference evidence="5" key="1">
    <citation type="submission" date="2019-04" db="EMBL/GenBank/DDBJ databases">
        <title>Draft genome sequence of Pseudonocardiaceae bacterium SL3-2-4.</title>
        <authorList>
            <person name="Ningsih F."/>
            <person name="Yokota A."/>
            <person name="Sakai Y."/>
            <person name="Nanatani K."/>
            <person name="Yabe S."/>
            <person name="Oetari A."/>
            <person name="Sjamsuridzal W."/>
        </authorList>
    </citation>
    <scope>NUCLEOTIDE SEQUENCE [LARGE SCALE GENOMIC DNA]</scope>
    <source>
        <strain evidence="5">SL3-2-4</strain>
    </source>
</reference>
<evidence type="ECO:0000313" key="5">
    <source>
        <dbReference type="Proteomes" id="UP000298860"/>
    </source>
</evidence>
<protein>
    <submittedName>
        <fullName evidence="4">TQXA domain-containing protein</fullName>
    </submittedName>
</protein>
<evidence type="ECO:0000313" key="4">
    <source>
        <dbReference type="EMBL" id="GDY33423.1"/>
    </source>
</evidence>
<feature type="chain" id="PRO_5020932060" evidence="2">
    <location>
        <begin position="30"/>
        <end position="392"/>
    </location>
</feature>
<dbReference type="InterPro" id="IPR013552">
    <property type="entry name" value="Thioester_dom"/>
</dbReference>
<dbReference type="Proteomes" id="UP000298860">
    <property type="component" value="Unassembled WGS sequence"/>
</dbReference>
<proteinExistence type="predicted"/>
<dbReference type="AlphaFoldDB" id="A0A4D4JHP5"/>
<keyword evidence="2" id="KW-0732">Signal</keyword>
<organism evidence="4 5">
    <name type="scientific">Gandjariella thermophila</name>
    <dbReference type="NCBI Taxonomy" id="1931992"/>
    <lineage>
        <taxon>Bacteria</taxon>
        <taxon>Bacillati</taxon>
        <taxon>Actinomycetota</taxon>
        <taxon>Actinomycetes</taxon>
        <taxon>Pseudonocardiales</taxon>
        <taxon>Pseudonocardiaceae</taxon>
        <taxon>Gandjariella</taxon>
    </lineage>
</organism>
<dbReference type="EMBL" id="BJFL01000042">
    <property type="protein sequence ID" value="GDY33423.1"/>
    <property type="molecule type" value="Genomic_DNA"/>
</dbReference>
<feature type="transmembrane region" description="Helical" evidence="1">
    <location>
        <begin position="365"/>
        <end position="385"/>
    </location>
</feature>
<keyword evidence="1" id="KW-0472">Membrane</keyword>
<name>A0A4D4JHP5_9PSEU</name>
<dbReference type="NCBIfam" id="TIGR01167">
    <property type="entry name" value="LPXTG_anchor"/>
    <property type="match status" value="1"/>
</dbReference>